<organism evidence="1 2">
    <name type="scientific">Renibacterium salmoninarum (strain ATCC 33209 / DSM 20767 / JCM 11484 / NBRC 15589 / NCIMB 2235)</name>
    <dbReference type="NCBI Taxonomy" id="288705"/>
    <lineage>
        <taxon>Bacteria</taxon>
        <taxon>Bacillati</taxon>
        <taxon>Actinomycetota</taxon>
        <taxon>Actinomycetes</taxon>
        <taxon>Micrococcales</taxon>
        <taxon>Micrococcaceae</taxon>
        <taxon>Renibacterium</taxon>
    </lineage>
</organism>
<dbReference type="HOGENOM" id="CLU_2882777_0_0_11"/>
<protein>
    <submittedName>
        <fullName evidence="1">Uncharacterized protein</fullName>
    </submittedName>
</protein>
<dbReference type="AlphaFoldDB" id="A9WP98"/>
<dbReference type="STRING" id="288705.RSal33209_1135"/>
<dbReference type="Proteomes" id="UP000002007">
    <property type="component" value="Chromosome"/>
</dbReference>
<evidence type="ECO:0000313" key="1">
    <source>
        <dbReference type="EMBL" id="ABY22873.1"/>
    </source>
</evidence>
<dbReference type="EMBL" id="CP000910">
    <property type="protein sequence ID" value="ABY22873.1"/>
    <property type="molecule type" value="Genomic_DNA"/>
</dbReference>
<evidence type="ECO:0000313" key="2">
    <source>
        <dbReference type="Proteomes" id="UP000002007"/>
    </source>
</evidence>
<accession>A9WP98</accession>
<proteinExistence type="predicted"/>
<dbReference type="RefSeq" id="WP_012244559.1">
    <property type="nucleotide sequence ID" value="NC_010168.1"/>
</dbReference>
<dbReference type="KEGG" id="rsa:RSal33209_1135"/>
<reference evidence="2" key="1">
    <citation type="journal article" date="2008" name="J. Bacteriol.">
        <title>Genome sequence of the fish pathogen Renibacterium salmoninarum suggests reductive evolution away from an environmental Arthrobacter ancestor.</title>
        <authorList>
            <person name="Wiens G.D."/>
            <person name="Rockey D.D."/>
            <person name="Wu Z."/>
            <person name="Chang J."/>
            <person name="Levy R."/>
            <person name="Crane S."/>
            <person name="Chen D.S."/>
            <person name="Capri G.R."/>
            <person name="Burnett J.R."/>
            <person name="Sudheesh P.S."/>
            <person name="Schipma M.J."/>
            <person name="Burd H."/>
            <person name="Bhattacharyya A."/>
            <person name="Rhodes L.D."/>
            <person name="Kaul R."/>
            <person name="Strom M.S."/>
        </authorList>
    </citation>
    <scope>NUCLEOTIDE SEQUENCE [LARGE SCALE GENOMIC DNA]</scope>
    <source>
        <strain evidence="2">ATCC 33209 / DSM 20767 / JCM 11484 / NBRC 15589 / NCIMB 2235</strain>
    </source>
</reference>
<gene>
    <name evidence="1" type="ordered locus">RSal33209_1135</name>
</gene>
<sequence length="63" mass="7428">MNKDRLPRRRRSVIASIMDSTGIALQDWANRHDQRPIDLTVFREKADTASERLQAQMHIQNLR</sequence>
<keyword evidence="2" id="KW-1185">Reference proteome</keyword>
<name>A9WP98_RENSM</name>